<feature type="transmembrane region" description="Helical" evidence="2">
    <location>
        <begin position="97"/>
        <end position="119"/>
    </location>
</feature>
<feature type="transmembrane region" description="Helical" evidence="2">
    <location>
        <begin position="131"/>
        <end position="154"/>
    </location>
</feature>
<protein>
    <submittedName>
        <fullName evidence="3">Uncharacterized protein</fullName>
    </submittedName>
</protein>
<keyword evidence="2" id="KW-1133">Transmembrane helix</keyword>
<proteinExistence type="predicted"/>
<accession>A0AAP4BSC7</accession>
<gene>
    <name evidence="3" type="ORF">QPX42_08930</name>
</gene>
<organism evidence="3 4">
    <name type="scientific">Corynebacterium pseudodiphtheriticum</name>
    <dbReference type="NCBI Taxonomy" id="37637"/>
    <lineage>
        <taxon>Bacteria</taxon>
        <taxon>Bacillati</taxon>
        <taxon>Actinomycetota</taxon>
        <taxon>Actinomycetes</taxon>
        <taxon>Mycobacteriales</taxon>
        <taxon>Corynebacteriaceae</taxon>
        <taxon>Corynebacterium</taxon>
    </lineage>
</organism>
<feature type="region of interest" description="Disordered" evidence="1">
    <location>
        <begin position="1"/>
        <end position="46"/>
    </location>
</feature>
<dbReference type="EMBL" id="JASNVH010000014">
    <property type="protein sequence ID" value="MDK4307660.1"/>
    <property type="molecule type" value="Genomic_DNA"/>
</dbReference>
<keyword evidence="2" id="KW-0472">Membrane</keyword>
<name>A0AAP4BSC7_9CORY</name>
<dbReference type="Proteomes" id="UP001224412">
    <property type="component" value="Unassembled WGS sequence"/>
</dbReference>
<evidence type="ECO:0000256" key="2">
    <source>
        <dbReference type="SAM" id="Phobius"/>
    </source>
</evidence>
<keyword evidence="2" id="KW-0812">Transmembrane</keyword>
<evidence type="ECO:0000313" key="4">
    <source>
        <dbReference type="Proteomes" id="UP001224412"/>
    </source>
</evidence>
<dbReference type="AlphaFoldDB" id="A0AAP4BSC7"/>
<dbReference type="RefSeq" id="WP_284589272.1">
    <property type="nucleotide sequence ID" value="NZ_JASNUC010000017.1"/>
</dbReference>
<sequence length="155" mass="17561">MPATPNFPHPENDLYDDDPSRFTRNPRSLDELANSPDPYMRAGKDEESSRQARRYLLWAMVGSFVVGLGSLLLSRLTGGELCDSGEAAWLCTEASHTWWPILAWTIPFFSMVICAIIMVRKLRAGVRWRTWMGVFWVLVPNAMFWGLGAVQILAL</sequence>
<evidence type="ECO:0000256" key="1">
    <source>
        <dbReference type="SAM" id="MobiDB-lite"/>
    </source>
</evidence>
<evidence type="ECO:0000313" key="3">
    <source>
        <dbReference type="EMBL" id="MDK4307660.1"/>
    </source>
</evidence>
<comment type="caution">
    <text evidence="3">The sequence shown here is derived from an EMBL/GenBank/DDBJ whole genome shotgun (WGS) entry which is preliminary data.</text>
</comment>
<reference evidence="3" key="1">
    <citation type="submission" date="2023-05" db="EMBL/GenBank/DDBJ databases">
        <title>Metabolic capabilities are highly conserved among human nasal-associated Corynebacterium species in pangenomic analyses.</title>
        <authorList>
            <person name="Tran T.H."/>
            <person name="Roberts A.Q."/>
            <person name="Escapa I.F."/>
            <person name="Gao W."/>
            <person name="Conlan S."/>
            <person name="Kong H."/>
            <person name="Segre J.A."/>
            <person name="Kelly M.S."/>
            <person name="Lemon K.P."/>
        </authorList>
    </citation>
    <scope>NUCLEOTIDE SEQUENCE</scope>
    <source>
        <strain evidence="3">KPL2773</strain>
    </source>
</reference>
<feature type="transmembrane region" description="Helical" evidence="2">
    <location>
        <begin position="55"/>
        <end position="77"/>
    </location>
</feature>